<dbReference type="Proteomes" id="UP000743107">
    <property type="component" value="Unassembled WGS sequence"/>
</dbReference>
<evidence type="ECO:0000313" key="6">
    <source>
        <dbReference type="Proteomes" id="UP001214131"/>
    </source>
</evidence>
<dbReference type="RefSeq" id="WP_023439845.1">
    <property type="nucleotide sequence ID" value="NZ_BEWQ01000009.1"/>
</dbReference>
<accession>A0A0Q0YA57</accession>
<dbReference type="EMBL" id="JADOFV010000005">
    <property type="protein sequence ID" value="MBF7127964.1"/>
    <property type="molecule type" value="Genomic_DNA"/>
</dbReference>
<evidence type="ECO:0000313" key="2">
    <source>
        <dbReference type="EMBL" id="MBF7127964.1"/>
    </source>
</evidence>
<dbReference type="EMBL" id="CP118739">
    <property type="protein sequence ID" value="WEA58004.1"/>
    <property type="molecule type" value="Genomic_DNA"/>
</dbReference>
<proteinExistence type="predicted"/>
<dbReference type="AlphaFoldDB" id="A0A0Q0YA57"/>
<name>A0A0Q0YA57_PEDPE</name>
<reference evidence="1 4" key="1">
    <citation type="submission" date="2019-10" db="EMBL/GenBank/DDBJ databases">
        <authorList>
            <person name="Irmler S."/>
            <person name="Berthoud H."/>
            <person name="Roetschi A."/>
            <person name="Arias E."/>
            <person name="Shani N."/>
            <person name="Wuethrich D."/>
            <person name="Bruggmann R."/>
        </authorList>
    </citation>
    <scope>NUCLEOTIDE SEQUENCE [LARGE SCALE GENOMIC DNA]</scope>
    <source>
        <strain evidence="1 4">FAM13073</strain>
    </source>
</reference>
<evidence type="ECO:0000313" key="1">
    <source>
        <dbReference type="EMBL" id="KAF0412624.1"/>
    </source>
</evidence>
<gene>
    <name evidence="1" type="ORF">GBO79_08670</name>
    <name evidence="2" type="ORF">ITQ97_09150</name>
    <name evidence="3" type="ORF">PWB86_03825</name>
</gene>
<protein>
    <submittedName>
        <fullName evidence="2">Uncharacterized protein</fullName>
    </submittedName>
</protein>
<evidence type="ECO:0000313" key="5">
    <source>
        <dbReference type="Proteomes" id="UP000743107"/>
    </source>
</evidence>
<evidence type="ECO:0000313" key="3">
    <source>
        <dbReference type="EMBL" id="WEA58004.1"/>
    </source>
</evidence>
<dbReference type="EMBL" id="WENB01000005">
    <property type="protein sequence ID" value="KAF0412624.1"/>
    <property type="molecule type" value="Genomic_DNA"/>
</dbReference>
<reference evidence="4" key="3">
    <citation type="submission" date="2020-03" db="EMBL/GenBank/DDBJ databases">
        <title>SpeciesPrimer: A bioinformatics pipeline dedicated to the design of qPCR primers for the quantification of bacterial species.</title>
        <authorList>
            <person name="Dreier M."/>
            <person name="Berthoud H."/>
            <person name="Shani N."/>
            <person name="Wechsler D."/>
            <person name="Junier P."/>
        </authorList>
    </citation>
    <scope>NUCLEOTIDE SEQUENCE [LARGE SCALE GENOMIC DNA]</scope>
    <source>
        <strain evidence="4">FAM13073</strain>
    </source>
</reference>
<reference evidence="3 6" key="5">
    <citation type="submission" date="2023-02" db="EMBL/GenBank/DDBJ databases">
        <title>Comparative genomics and fermentation flavor characterization of five lactic acid bacteria reveal flavor biosynthesis metabolic pathways in fermented muskmelon puree.</title>
        <authorList>
            <person name="Yuan L."/>
            <person name="Li M."/>
            <person name="Xu X."/>
            <person name="Lao F."/>
            <person name="Wu J."/>
        </authorList>
    </citation>
    <scope>NUCLEOTIDE SEQUENCE [LARGE SCALE GENOMIC DNA]</scope>
    <source>
        <strain evidence="3 6">Ca-4</strain>
    </source>
</reference>
<keyword evidence="4" id="KW-1185">Reference proteome</keyword>
<dbReference type="Proteomes" id="UP001214131">
    <property type="component" value="Chromosome"/>
</dbReference>
<dbReference type="Proteomes" id="UP000472573">
    <property type="component" value="Unassembled WGS sequence"/>
</dbReference>
<evidence type="ECO:0000313" key="4">
    <source>
        <dbReference type="Proteomes" id="UP000472573"/>
    </source>
</evidence>
<sequence length="267" mass="30797">MELKLNYYDEFQQLSSKQIFTDRNPQNWNLPLIKNAKICGDTTVYLHDISAWNIPGETLIIDTERPPHTTDQSTRKLIRDFLRSQPCRDIFIRMMTDHLNITQARPIVFGTFRVVPLNGTTRGSADWVFAHRLRDLYADPEDSRFSFLNFDDGKKSLQVHVPFTESMICSKLTKAQHISELTYDLMQGFADIFGMTVLKPKNEVSCQIDRRIQTKEHPELLPIDETLIDLAAHLFTIASEILLDGPVISTKAAKKLLMDPAYDLWRL</sequence>
<reference evidence="1" key="2">
    <citation type="submission" date="2019-12" db="EMBL/GenBank/DDBJ databases">
        <title>SpeciesPrimer: A bioinformatics pipeline dedicated to the design of qPCR primers for the quantification of bacterial species.</title>
        <authorList>
            <person name="Dreier M."/>
            <person name="Berthoud H."/>
            <person name="Shani N."/>
            <person name="Wechsler D."/>
            <person name="Junier P."/>
        </authorList>
    </citation>
    <scope>NUCLEOTIDE SEQUENCE</scope>
    <source>
        <strain evidence="1">FAM13073</strain>
    </source>
</reference>
<organism evidence="2 5">
    <name type="scientific">Pediococcus pentosaceus</name>
    <dbReference type="NCBI Taxonomy" id="1255"/>
    <lineage>
        <taxon>Bacteria</taxon>
        <taxon>Bacillati</taxon>
        <taxon>Bacillota</taxon>
        <taxon>Bacilli</taxon>
        <taxon>Lactobacillales</taxon>
        <taxon>Lactobacillaceae</taxon>
        <taxon>Pediococcus</taxon>
    </lineage>
</organism>
<reference evidence="2" key="4">
    <citation type="submission" date="2020-11" db="EMBL/GenBank/DDBJ databases">
        <title>Antibiotic susceptibility profiles of Pediococcus pentosaceus from various origins and their implications for the safety assessment of strains with food-technology applications.</title>
        <authorList>
            <person name="Shani N."/>
            <person name="Oberhaensli S."/>
            <person name="Arias E."/>
        </authorList>
    </citation>
    <scope>NUCLEOTIDE SEQUENCE</scope>
    <source>
        <strain evidence="2">FAM 19164</strain>
    </source>
</reference>